<name>A0A1I2ADU1_9BACL</name>
<dbReference type="InterPro" id="IPR014347">
    <property type="entry name" value="Tautomerase/MIF_sf"/>
</dbReference>
<evidence type="ECO:0000313" key="3">
    <source>
        <dbReference type="Proteomes" id="UP000183410"/>
    </source>
</evidence>
<dbReference type="InterPro" id="IPR003779">
    <property type="entry name" value="CMD-like"/>
</dbReference>
<dbReference type="OrthoDB" id="9804765at2"/>
<reference evidence="3" key="1">
    <citation type="submission" date="2016-10" db="EMBL/GenBank/DDBJ databases">
        <authorList>
            <person name="Varghese N."/>
            <person name="Submissions S."/>
        </authorList>
    </citation>
    <scope>NUCLEOTIDE SEQUENCE [LARGE SCALE GENOMIC DNA]</scope>
    <source>
        <strain evidence="3">CGMCC 1.10223</strain>
    </source>
</reference>
<dbReference type="PANTHER" id="PTHR38460">
    <property type="entry name" value="TAUTOMERASE YOLI-RELATED"/>
    <property type="match status" value="1"/>
</dbReference>
<dbReference type="RefSeq" id="WP_046230152.1">
    <property type="nucleotide sequence ID" value="NZ_FONN01000002.1"/>
</dbReference>
<accession>A0A1I2ADU1</accession>
<keyword evidence="3" id="KW-1185">Reference proteome</keyword>
<dbReference type="Gene3D" id="3.30.429.10">
    <property type="entry name" value="Macrophage Migration Inhibitory Factor"/>
    <property type="match status" value="1"/>
</dbReference>
<proteinExistence type="predicted"/>
<dbReference type="AlphaFoldDB" id="A0A1I2ADU1"/>
<dbReference type="Pfam" id="PF14552">
    <property type="entry name" value="Tautomerase_2"/>
    <property type="match status" value="1"/>
</dbReference>
<keyword evidence="2" id="KW-0575">Peroxidase</keyword>
<sequence>MPFVRVSYLENKYDEPQLSAISQVIMGALMEHFHVPEDDFFQVFHGHRASEFYYSPHYLNIRRTDELLFIQITLKSGRSTVQKQHFYKRVAQRLASELTIREEDVFIMLVGTELADWTFGSGIAQMINPPEAIASNVRQTFGDIAPAFVQYSEEVLFGEVWKREQLSLRDRSLLTISALVAGGSTEQLPFHIRLGRQHGLTEEQIVEALTHLAFYAGWPRAAAAIQAAKQLFQETN</sequence>
<dbReference type="SUPFAM" id="SSF55331">
    <property type="entry name" value="Tautomerase/MIF"/>
    <property type="match status" value="1"/>
</dbReference>
<dbReference type="GO" id="GO:0051920">
    <property type="term" value="F:peroxiredoxin activity"/>
    <property type="evidence" value="ECO:0007669"/>
    <property type="project" value="InterPro"/>
</dbReference>
<dbReference type="EMBL" id="FONN01000002">
    <property type="protein sequence ID" value="SFE41718.1"/>
    <property type="molecule type" value="Genomic_DNA"/>
</dbReference>
<evidence type="ECO:0000259" key="1">
    <source>
        <dbReference type="Pfam" id="PF02627"/>
    </source>
</evidence>
<protein>
    <submittedName>
        <fullName evidence="2">Uncharacterized conserved protein YurZ, alkylhydroperoxidase/carboxymuconolactone decarboxylase family</fullName>
    </submittedName>
</protein>
<evidence type="ECO:0000313" key="2">
    <source>
        <dbReference type="EMBL" id="SFE41718.1"/>
    </source>
</evidence>
<organism evidence="2 3">
    <name type="scientific">Paenibacillus algorifonticola</name>
    <dbReference type="NCBI Taxonomy" id="684063"/>
    <lineage>
        <taxon>Bacteria</taxon>
        <taxon>Bacillati</taxon>
        <taxon>Bacillota</taxon>
        <taxon>Bacilli</taxon>
        <taxon>Bacillales</taxon>
        <taxon>Paenibacillaceae</taxon>
        <taxon>Paenibacillus</taxon>
    </lineage>
</organism>
<dbReference type="Proteomes" id="UP000183410">
    <property type="component" value="Unassembled WGS sequence"/>
</dbReference>
<dbReference type="Gene3D" id="1.20.1290.10">
    <property type="entry name" value="AhpD-like"/>
    <property type="match status" value="1"/>
</dbReference>
<dbReference type="InterPro" id="IPR037479">
    <property type="entry name" value="Tauto_MSAD"/>
</dbReference>
<gene>
    <name evidence="2" type="ORF">SAMN04487969_102419</name>
</gene>
<dbReference type="InterPro" id="IPR029032">
    <property type="entry name" value="AhpD-like"/>
</dbReference>
<dbReference type="Pfam" id="PF02627">
    <property type="entry name" value="CMD"/>
    <property type="match status" value="1"/>
</dbReference>
<dbReference type="SUPFAM" id="SSF69118">
    <property type="entry name" value="AhpD-like"/>
    <property type="match status" value="1"/>
</dbReference>
<feature type="domain" description="Carboxymuconolactone decarboxylase-like" evidence="1">
    <location>
        <begin position="146"/>
        <end position="229"/>
    </location>
</feature>
<keyword evidence="2" id="KW-0560">Oxidoreductase</keyword>
<dbReference type="PANTHER" id="PTHR38460:SF1">
    <property type="entry name" value="TAUTOMERASE YOLI-RELATED"/>
    <property type="match status" value="1"/>
</dbReference>